<evidence type="ECO:0000313" key="2">
    <source>
        <dbReference type="EMBL" id="GFE19891.1"/>
    </source>
</evidence>
<feature type="transmembrane region" description="Helical" evidence="1">
    <location>
        <begin position="128"/>
        <end position="151"/>
    </location>
</feature>
<keyword evidence="5" id="KW-1185">Reference proteome</keyword>
<dbReference type="Proteomes" id="UP000429552">
    <property type="component" value="Unassembled WGS sequence"/>
</dbReference>
<dbReference type="GeneID" id="301329768"/>
<keyword evidence="1" id="KW-0472">Membrane</keyword>
<dbReference type="AlphaFoldDB" id="A0A640TBP6"/>
<dbReference type="EMBL" id="BLIP01000001">
    <property type="protein sequence ID" value="GFE19891.1"/>
    <property type="molecule type" value="Genomic_DNA"/>
</dbReference>
<keyword evidence="1" id="KW-1133">Transmembrane helix</keyword>
<organism evidence="2 4">
    <name type="scientific">Streptomyces nigrescens</name>
    <dbReference type="NCBI Taxonomy" id="1920"/>
    <lineage>
        <taxon>Bacteria</taxon>
        <taxon>Bacillati</taxon>
        <taxon>Actinomycetota</taxon>
        <taxon>Actinomycetes</taxon>
        <taxon>Kitasatosporales</taxon>
        <taxon>Streptomycetaceae</taxon>
        <taxon>Streptomyces</taxon>
    </lineage>
</organism>
<evidence type="ECO:0000256" key="1">
    <source>
        <dbReference type="SAM" id="Phobius"/>
    </source>
</evidence>
<evidence type="ECO:0000313" key="3">
    <source>
        <dbReference type="EMBL" id="WAU02517.1"/>
    </source>
</evidence>
<dbReference type="EMBL" id="CP114203">
    <property type="protein sequence ID" value="WAU02517.1"/>
    <property type="molecule type" value="Genomic_DNA"/>
</dbReference>
<proteinExistence type="predicted"/>
<sequence>MNSGISRKPSTKRQKEPKPAWGWRVAGLLLGLVLSLVGVGAVFVNSVQGVQATGLVGTRGIFTVDYCNDTNPSGKNSDYECGGDFIPRGGNSDDGWSGTLENADDYSAGEKRDVVESWLGSEWRFREVGVGATLGSVMWFCMGLVILAMGVSQVRTWGKSFKS</sequence>
<gene>
    <name evidence="2" type="ORF">Sliba_03440</name>
    <name evidence="3" type="ORF">STRNI_000564</name>
</gene>
<dbReference type="RefSeq" id="WP_159483847.1">
    <property type="nucleotide sequence ID" value="NZ_BLIP01000001.1"/>
</dbReference>
<evidence type="ECO:0000313" key="5">
    <source>
        <dbReference type="Proteomes" id="UP001210169"/>
    </source>
</evidence>
<accession>A0A640TBP6</accession>
<reference evidence="2 4" key="1">
    <citation type="submission" date="2019-12" db="EMBL/GenBank/DDBJ databases">
        <title>Whole genome shotgun sequence of Streptomyces libani subsp. libani NBRC 13452.</title>
        <authorList>
            <person name="Ichikawa N."/>
            <person name="Kimura A."/>
            <person name="Kitahashi Y."/>
            <person name="Komaki H."/>
            <person name="Tamura T."/>
        </authorList>
    </citation>
    <scope>NUCLEOTIDE SEQUENCE [LARGE SCALE GENOMIC DNA]</scope>
    <source>
        <strain evidence="2 4">NBRC 13452</strain>
    </source>
</reference>
<evidence type="ECO:0000313" key="4">
    <source>
        <dbReference type="Proteomes" id="UP000429552"/>
    </source>
</evidence>
<name>A0A640TBP6_STRNI</name>
<dbReference type="Proteomes" id="UP001210169">
    <property type="component" value="Chromosome"/>
</dbReference>
<protein>
    <submittedName>
        <fullName evidence="2">Uncharacterized protein</fullName>
    </submittedName>
</protein>
<keyword evidence="1" id="KW-0812">Transmembrane</keyword>
<reference evidence="3 5" key="2">
    <citation type="submission" date="2022-12" db="EMBL/GenBank/DDBJ databases">
        <authorList>
            <person name="Ruckert C."/>
            <person name="Busche T."/>
            <person name="Kalinowski J."/>
            <person name="Wittmann C."/>
        </authorList>
    </citation>
    <scope>NUCLEOTIDE SEQUENCE [LARGE SCALE GENOMIC DNA]</scope>
    <source>
        <strain evidence="3 5">DSM 40276</strain>
    </source>
</reference>
<feature type="transmembrane region" description="Helical" evidence="1">
    <location>
        <begin position="21"/>
        <end position="44"/>
    </location>
</feature>